<gene>
    <name evidence="1" type="ORF">NW762_003696</name>
</gene>
<reference evidence="1" key="1">
    <citation type="submission" date="2022-09" db="EMBL/GenBank/DDBJ databases">
        <title>Fusarium specimens isolated from Avocado Roots.</title>
        <authorList>
            <person name="Stajich J."/>
            <person name="Roper C."/>
            <person name="Heimlech-Rivalta G."/>
        </authorList>
    </citation>
    <scope>NUCLEOTIDE SEQUENCE</scope>
    <source>
        <strain evidence="1">CF00136</strain>
    </source>
</reference>
<dbReference type="EMBL" id="JAOQAZ010000004">
    <property type="protein sequence ID" value="KAJ4267587.1"/>
    <property type="molecule type" value="Genomic_DNA"/>
</dbReference>
<dbReference type="Pfam" id="PF12311">
    <property type="entry name" value="DUF3632"/>
    <property type="match status" value="1"/>
</dbReference>
<accession>A0A9W8SBF9</accession>
<proteinExistence type="predicted"/>
<dbReference type="Proteomes" id="UP001152049">
    <property type="component" value="Unassembled WGS sequence"/>
</dbReference>
<sequence>MTQEFFNDNQVTIFKTYRITDEQISALKACIDGQKAVDNTVNVLTHYPSNAQSSVELQQRLCGLWTLVNDTAVGIPTAQQTIISILRTIQTLPWAAIPQDEDKDHFDFDDGYYWRELSWWPSDWADKQNRTDDPRCPDHRNYLSNYTLEKYLPEEYSKRRANCVSANVYTARLAATGDETLAMQGAALDRAAYIAMNDLLEKDERIDSGCIEAAAQLFIYAAHEMFCLIRGGADATDVHSQRAQSSQSLMKQNDRLKDGEKWAFFRKKWDEFAEIEKFPVETRIAARKAREAMGQVYL</sequence>
<name>A0A9W8SBF9_9HYPO</name>
<organism evidence="1 2">
    <name type="scientific">Fusarium torreyae</name>
    <dbReference type="NCBI Taxonomy" id="1237075"/>
    <lineage>
        <taxon>Eukaryota</taxon>
        <taxon>Fungi</taxon>
        <taxon>Dikarya</taxon>
        <taxon>Ascomycota</taxon>
        <taxon>Pezizomycotina</taxon>
        <taxon>Sordariomycetes</taxon>
        <taxon>Hypocreomycetidae</taxon>
        <taxon>Hypocreales</taxon>
        <taxon>Nectriaceae</taxon>
        <taxon>Fusarium</taxon>
    </lineage>
</organism>
<dbReference type="PANTHER" id="PTHR38797:SF4">
    <property type="entry name" value="NUCLEAR PORE COMPLEX PROTEIN NUP85"/>
    <property type="match status" value="1"/>
</dbReference>
<comment type="caution">
    <text evidence="1">The sequence shown here is derived from an EMBL/GenBank/DDBJ whole genome shotgun (WGS) entry which is preliminary data.</text>
</comment>
<evidence type="ECO:0000313" key="1">
    <source>
        <dbReference type="EMBL" id="KAJ4267587.1"/>
    </source>
</evidence>
<protein>
    <submittedName>
        <fullName evidence="1">Uncharacterized protein</fullName>
    </submittedName>
</protein>
<dbReference type="InterPro" id="IPR022085">
    <property type="entry name" value="OpdG"/>
</dbReference>
<dbReference type="InterPro" id="IPR053204">
    <property type="entry name" value="Oxopyrrolidines_Biosynth-assoc"/>
</dbReference>
<dbReference type="PANTHER" id="PTHR38797">
    <property type="entry name" value="NUCLEAR PORE COMPLEX PROTEIN NUP85-RELATED"/>
    <property type="match status" value="1"/>
</dbReference>
<evidence type="ECO:0000313" key="2">
    <source>
        <dbReference type="Proteomes" id="UP001152049"/>
    </source>
</evidence>
<keyword evidence="2" id="KW-1185">Reference proteome</keyword>
<dbReference type="OrthoDB" id="3350591at2759"/>
<dbReference type="AlphaFoldDB" id="A0A9W8SBF9"/>